<keyword evidence="3" id="KW-1185">Reference proteome</keyword>
<dbReference type="InterPro" id="IPR029058">
    <property type="entry name" value="AB_hydrolase_fold"/>
</dbReference>
<name>A0ABU4W6K3_9FUSO</name>
<reference evidence="3" key="1">
    <citation type="submission" date="2023-07" db="EMBL/GenBank/DDBJ databases">
        <authorList>
            <person name="Colorado M.A."/>
            <person name="Villamil L.M."/>
            <person name="Melo J.F."/>
            <person name="Rodriguez J.A."/>
            <person name="Ruiz R.Y."/>
        </authorList>
    </citation>
    <scope>NUCLEOTIDE SEQUENCE [LARGE SCALE GENOMIC DNA]</scope>
    <source>
        <strain evidence="3">C33</strain>
    </source>
</reference>
<feature type="domain" description="Serine aminopeptidase S33" evidence="1">
    <location>
        <begin position="2"/>
        <end position="260"/>
    </location>
</feature>
<dbReference type="Gene3D" id="3.40.50.1820">
    <property type="entry name" value="alpha/beta hydrolase"/>
    <property type="match status" value="1"/>
</dbReference>
<keyword evidence="2" id="KW-0378">Hydrolase</keyword>
<dbReference type="SUPFAM" id="SSF53474">
    <property type="entry name" value="alpha/beta-Hydrolases"/>
    <property type="match status" value="1"/>
</dbReference>
<evidence type="ECO:0000313" key="3">
    <source>
        <dbReference type="Proteomes" id="UP001279681"/>
    </source>
</evidence>
<organism evidence="2 3">
    <name type="scientific">Candidatus Cetobacterium colombiensis</name>
    <dbReference type="NCBI Taxonomy" id="3073100"/>
    <lineage>
        <taxon>Bacteria</taxon>
        <taxon>Fusobacteriati</taxon>
        <taxon>Fusobacteriota</taxon>
        <taxon>Fusobacteriia</taxon>
        <taxon>Fusobacteriales</taxon>
        <taxon>Fusobacteriaceae</taxon>
        <taxon>Cetobacterium</taxon>
    </lineage>
</organism>
<dbReference type="InterPro" id="IPR051044">
    <property type="entry name" value="MAG_DAG_Lipase"/>
</dbReference>
<dbReference type="EMBL" id="JAVIKH010000001">
    <property type="protein sequence ID" value="MDX8335160.1"/>
    <property type="molecule type" value="Genomic_DNA"/>
</dbReference>
<dbReference type="RefSeq" id="WP_320312608.1">
    <property type="nucleotide sequence ID" value="NZ_JAVIKH010000001.1"/>
</dbReference>
<evidence type="ECO:0000313" key="2">
    <source>
        <dbReference type="EMBL" id="MDX8335160.1"/>
    </source>
</evidence>
<dbReference type="Proteomes" id="UP001279681">
    <property type="component" value="Unassembled WGS sequence"/>
</dbReference>
<dbReference type="InterPro" id="IPR022742">
    <property type="entry name" value="Hydrolase_4"/>
</dbReference>
<dbReference type="PANTHER" id="PTHR11614">
    <property type="entry name" value="PHOSPHOLIPASE-RELATED"/>
    <property type="match status" value="1"/>
</dbReference>
<gene>
    <name evidence="2" type="ORF">RFV38_01365</name>
</gene>
<comment type="caution">
    <text evidence="2">The sequence shown here is derived from an EMBL/GenBank/DDBJ whole genome shotgun (WGS) entry which is preliminary data.</text>
</comment>
<proteinExistence type="predicted"/>
<protein>
    <submittedName>
        <fullName evidence="2">Alpha/beta hydrolase</fullName>
    </submittedName>
</protein>
<accession>A0ABU4W6K3</accession>
<dbReference type="GO" id="GO:0016787">
    <property type="term" value="F:hydrolase activity"/>
    <property type="evidence" value="ECO:0007669"/>
    <property type="project" value="UniProtKB-KW"/>
</dbReference>
<sequence length="279" mass="32412">MGVVQIIHGMSEYSNRYLEFTNFLNKNRYVVVLSDHRGHGEKALLNGTLGNFTGSFDTLVFDQVNISKEIKELFPNLPIFILGHSMGSFIAQKHMKVYSKEKFSYIFMGSCYERKLMTLIGKVLFKSISLLTSNPKKIFNDILFLGTNSRIKEKGKNSSSWLSRDPEVVKDFLQDPHCGFSYTPKFYYNFLDFLSKLYKKDSFNFVNKKTPILIISGEEDPIGLYGIGVKSLYNFYKTLEFKNISIILYKDCRHEILNELNKKNVYKDILKWLNEKGRV</sequence>
<dbReference type="Pfam" id="PF12146">
    <property type="entry name" value="Hydrolase_4"/>
    <property type="match status" value="1"/>
</dbReference>
<evidence type="ECO:0000259" key="1">
    <source>
        <dbReference type="Pfam" id="PF12146"/>
    </source>
</evidence>